<reference evidence="3 4" key="1">
    <citation type="submission" date="2023-06" db="EMBL/GenBank/DDBJ databases">
        <authorList>
            <person name="Zeman M."/>
            <person name="Kubasova T."/>
            <person name="Jahodarova E."/>
            <person name="Nykrynova M."/>
            <person name="Rychlik I."/>
        </authorList>
    </citation>
    <scope>NUCLEOTIDE SEQUENCE [LARGE SCALE GENOMIC DNA]</scope>
    <source>
        <strain evidence="3 4">ET4</strain>
    </source>
</reference>
<protein>
    <submittedName>
        <fullName evidence="3">Outer membrane beta-barrel protein</fullName>
    </submittedName>
</protein>
<comment type="caution">
    <text evidence="3">The sequence shown here is derived from an EMBL/GenBank/DDBJ whole genome shotgun (WGS) entry which is preliminary data.</text>
</comment>
<sequence>MSIRHFIVGLQLFVVSVLANAQIQHSDSLTLDVFLEDFVSLKPVEEAKVTLFHGKDTTFLGTGQYRYIYKEPAWSYFFTARLPLLSSCFVKVEAEGYESAFEKVDIPKDKYKLAPTRYWQTKIRLFPIREEALGNVEVTASKILMVNKGDTLEYNAEALQLSDGDMLETLIRNLPGVRIDEHGRITVNGEFVSSLLINGKDFFSGDPSVALKALPAYTVQKVKVYRKTPLGEFEDVSREQKDLVMDVGLKRKYMGSWLLEATLSGGAETSAPAIGLYAGSLSLMRYTDRSNIALFGNVNNINDLWATTQMGTIWAINPDMEWNKVQIGGLGFSFDESRKFRMATDLLAVCTQGDLRTETGSESYVEHGNIYRKSALNRHNDKTDLKWKGWMEYKDEDFIFYLKELSLNYRRTDHHAQSRSVSLGADGKGEYPDGELDDFFAPMGSEAYLQSLINRRQQMTLGIQEELGGKLTGNISLRDPWWGKKYTLRWGGNYKNTRDKSYQDDRTEYGAAGATAGTDGFRQNRYETAPVTQYGYYASLAFQPVNRSVRTDRNREWGLTLDFSYKGSFEYKSGERSLYRLENVDGWQAPDWDCTDWSDFENSLRGTGDSWQDAVDLNNTWHTVERNFWQDLQIRFGSREKQNGKFSFSMSPNFRFLRAEIEDLRGNQARTISRRYVLPEPSVRMAYGGFSLNYRYRETAPTLLYLLDVRDDSDPLHVSLGNPDLRKMKSNQMGARFEKRTTVRQRIYSVNAGYEWNRDVTVMARTYDRNTGQTVTQPLNTDGDWLATVGANYGQRLDEDGKLTMDASGAFRLGHSVDYVSDTPEMGTGRQNVQNISWTNDLKLTYSFTRRTRLKALANAKWSHVDGDRADFVKIKATDFSYGLDFTTQLPGKLDFDTKITMYSRRGYVDPSMNDDCLVWNVGLARTFGKNKNWIVKASANDLLRQISNVRNTINAYGRTEVRYQTLSSYVLLKVTYRLNVEPKKN</sequence>
<dbReference type="InterPro" id="IPR041700">
    <property type="entry name" value="OMP_b-brl_3"/>
</dbReference>
<reference evidence="4" key="2">
    <citation type="submission" date="2023-07" db="EMBL/GenBank/DDBJ databases">
        <title>Identification and characterization of horizontal gene transfer across gut microbiota members of farm animals based on homology search.</title>
        <authorList>
            <person name="Schwarzerova J."/>
            <person name="Nykrynova M."/>
            <person name="Jureckova K."/>
            <person name="Cejkova D."/>
            <person name="Rychlik I."/>
        </authorList>
    </citation>
    <scope>NUCLEOTIDE SEQUENCE [LARGE SCALE GENOMIC DNA]</scope>
    <source>
        <strain evidence="4">ET4</strain>
    </source>
</reference>
<proteinExistence type="predicted"/>
<dbReference type="Pfam" id="PF14905">
    <property type="entry name" value="OMP_b-brl_3"/>
    <property type="match status" value="1"/>
</dbReference>
<evidence type="ECO:0000313" key="3">
    <source>
        <dbReference type="EMBL" id="MDM8145464.1"/>
    </source>
</evidence>
<evidence type="ECO:0000313" key="4">
    <source>
        <dbReference type="Proteomes" id="UP001228403"/>
    </source>
</evidence>
<keyword evidence="1" id="KW-0732">Signal</keyword>
<dbReference type="Proteomes" id="UP001228403">
    <property type="component" value="Unassembled WGS sequence"/>
</dbReference>
<dbReference type="EMBL" id="JAUDCF010000010">
    <property type="protein sequence ID" value="MDM8145464.1"/>
    <property type="molecule type" value="Genomic_DNA"/>
</dbReference>
<keyword evidence="4" id="KW-1185">Reference proteome</keyword>
<name>A0ABT7U4M1_9BACE</name>
<feature type="signal peptide" evidence="1">
    <location>
        <begin position="1"/>
        <end position="21"/>
    </location>
</feature>
<organism evidence="3 4">
    <name type="scientific">Bacteroides eggerthii</name>
    <dbReference type="NCBI Taxonomy" id="28111"/>
    <lineage>
        <taxon>Bacteria</taxon>
        <taxon>Pseudomonadati</taxon>
        <taxon>Bacteroidota</taxon>
        <taxon>Bacteroidia</taxon>
        <taxon>Bacteroidales</taxon>
        <taxon>Bacteroidaceae</taxon>
        <taxon>Bacteroides</taxon>
    </lineage>
</organism>
<feature type="domain" description="Outer membrane protein beta-barrel" evidence="2">
    <location>
        <begin position="657"/>
        <end position="977"/>
    </location>
</feature>
<dbReference type="SUPFAM" id="SSF56935">
    <property type="entry name" value="Porins"/>
    <property type="match status" value="1"/>
</dbReference>
<accession>A0ABT7U4M1</accession>
<feature type="chain" id="PRO_5045369853" evidence="1">
    <location>
        <begin position="22"/>
        <end position="986"/>
    </location>
</feature>
<gene>
    <name evidence="3" type="ORF">QUW02_05940</name>
</gene>
<evidence type="ECO:0000259" key="2">
    <source>
        <dbReference type="Pfam" id="PF14905"/>
    </source>
</evidence>
<evidence type="ECO:0000256" key="1">
    <source>
        <dbReference type="SAM" id="SignalP"/>
    </source>
</evidence>